<organism evidence="8 9">
    <name type="scientific">Methylophilus aquaticus</name>
    <dbReference type="NCBI Taxonomy" id="1971610"/>
    <lineage>
        <taxon>Bacteria</taxon>
        <taxon>Pseudomonadati</taxon>
        <taxon>Pseudomonadota</taxon>
        <taxon>Betaproteobacteria</taxon>
        <taxon>Nitrosomonadales</taxon>
        <taxon>Methylophilaceae</taxon>
        <taxon>Methylophilus</taxon>
    </lineage>
</organism>
<gene>
    <name evidence="8" type="ORF">Q9291_08925</name>
</gene>
<dbReference type="InterPro" id="IPR002941">
    <property type="entry name" value="DNA_methylase_N4/N6"/>
</dbReference>
<dbReference type="EMBL" id="JAVCAP010000018">
    <property type="protein sequence ID" value="MDP8567969.1"/>
    <property type="molecule type" value="Genomic_DNA"/>
</dbReference>
<dbReference type="Pfam" id="PF01555">
    <property type="entry name" value="N6_N4_Mtase"/>
    <property type="match status" value="1"/>
</dbReference>
<evidence type="ECO:0000256" key="3">
    <source>
        <dbReference type="ARBA" id="ARBA00022603"/>
    </source>
</evidence>
<keyword evidence="3 8" id="KW-0489">Methyltransferase</keyword>
<feature type="domain" description="DNA methylase N-4/N-6" evidence="7">
    <location>
        <begin position="146"/>
        <end position="206"/>
    </location>
</feature>
<dbReference type="Gene3D" id="3.40.50.150">
    <property type="entry name" value="Vaccinia Virus protein VP39"/>
    <property type="match status" value="1"/>
</dbReference>
<dbReference type="SUPFAM" id="SSF53335">
    <property type="entry name" value="S-adenosyl-L-methionine-dependent methyltransferases"/>
    <property type="match status" value="1"/>
</dbReference>
<proteinExistence type="inferred from homology"/>
<evidence type="ECO:0000313" key="9">
    <source>
        <dbReference type="Proteomes" id="UP001225906"/>
    </source>
</evidence>
<accession>A0ABT9JU35</accession>
<protein>
    <recommendedName>
        <fullName evidence="2">site-specific DNA-methyltransferase (adenine-specific)</fullName>
        <ecNumber evidence="2">2.1.1.72</ecNumber>
    </recommendedName>
</protein>
<name>A0ABT9JU35_9PROT</name>
<dbReference type="InterPro" id="IPR029063">
    <property type="entry name" value="SAM-dependent_MTases_sf"/>
</dbReference>
<comment type="similarity">
    <text evidence="1">Belongs to the N(4)/N(6)-methyltransferase family.</text>
</comment>
<evidence type="ECO:0000256" key="1">
    <source>
        <dbReference type="ARBA" id="ARBA00006594"/>
    </source>
</evidence>
<dbReference type="GO" id="GO:0032259">
    <property type="term" value="P:methylation"/>
    <property type="evidence" value="ECO:0007669"/>
    <property type="project" value="UniProtKB-KW"/>
</dbReference>
<dbReference type="PRINTS" id="PR00506">
    <property type="entry name" value="D21N6MTFRASE"/>
</dbReference>
<evidence type="ECO:0000313" key="8">
    <source>
        <dbReference type="EMBL" id="MDP8567969.1"/>
    </source>
</evidence>
<reference evidence="9" key="1">
    <citation type="journal article" date="2019" name="Int. J. Syst. Evol. Microbiol.">
        <title>The Global Catalogue of Microorganisms (GCM) 10K type strain sequencing project: providing services to taxonomists for standard genome sequencing and annotation.</title>
        <authorList>
            <consortium name="The Broad Institute Genomics Platform"/>
            <consortium name="The Broad Institute Genome Sequencing Center for Infectious Disease"/>
            <person name="Wu L."/>
            <person name="Ma J."/>
        </authorList>
    </citation>
    <scope>NUCLEOTIDE SEQUENCE [LARGE SCALE GENOMIC DNA]</scope>
    <source>
        <strain evidence="9">VKM B-3159</strain>
    </source>
</reference>
<evidence type="ECO:0000256" key="5">
    <source>
        <dbReference type="ARBA" id="ARBA00022691"/>
    </source>
</evidence>
<evidence type="ECO:0000256" key="6">
    <source>
        <dbReference type="ARBA" id="ARBA00047942"/>
    </source>
</evidence>
<comment type="catalytic activity">
    <reaction evidence="6">
        <text>a 2'-deoxyadenosine in DNA + S-adenosyl-L-methionine = an N(6)-methyl-2'-deoxyadenosine in DNA + S-adenosyl-L-homocysteine + H(+)</text>
        <dbReference type="Rhea" id="RHEA:15197"/>
        <dbReference type="Rhea" id="RHEA-COMP:12418"/>
        <dbReference type="Rhea" id="RHEA-COMP:12419"/>
        <dbReference type="ChEBI" id="CHEBI:15378"/>
        <dbReference type="ChEBI" id="CHEBI:57856"/>
        <dbReference type="ChEBI" id="CHEBI:59789"/>
        <dbReference type="ChEBI" id="CHEBI:90615"/>
        <dbReference type="ChEBI" id="CHEBI:90616"/>
        <dbReference type="EC" id="2.1.1.72"/>
    </reaction>
</comment>
<sequence>MLNSELINQVLQKCSLSEKDLANYLGTSHISLARWARGDIDPGNDIILHLKSLLNEIESGRKIDLKNGNSKVIFASRGIRNNKNREKFEGVIKQLKDADTPIIYRLRENDLWGLGKKLLPVILSDHRESARTVLEAAAQGISAGKNTYTYDAHTYHTKVPPQGIAQVIKKYLPEGGLVLDPFAGSGMTGVAALTTGNDVILNELSPAASFIADRFTSFCEPARLAAAIELLNQTLASLRHDLYTTKCRTCFKETELLFTVWSYKVI</sequence>
<evidence type="ECO:0000256" key="2">
    <source>
        <dbReference type="ARBA" id="ARBA00011900"/>
    </source>
</evidence>
<keyword evidence="4" id="KW-0808">Transferase</keyword>
<evidence type="ECO:0000256" key="4">
    <source>
        <dbReference type="ARBA" id="ARBA00022679"/>
    </source>
</evidence>
<keyword evidence="5" id="KW-0949">S-adenosyl-L-methionine</keyword>
<keyword evidence="9" id="KW-1185">Reference proteome</keyword>
<dbReference type="Proteomes" id="UP001225906">
    <property type="component" value="Unassembled WGS sequence"/>
</dbReference>
<dbReference type="RefSeq" id="WP_306389693.1">
    <property type="nucleotide sequence ID" value="NZ_JAVCAP010000018.1"/>
</dbReference>
<comment type="caution">
    <text evidence="8">The sequence shown here is derived from an EMBL/GenBank/DDBJ whole genome shotgun (WGS) entry which is preliminary data.</text>
</comment>
<evidence type="ECO:0000259" key="7">
    <source>
        <dbReference type="Pfam" id="PF01555"/>
    </source>
</evidence>
<dbReference type="InterPro" id="IPR002295">
    <property type="entry name" value="N4/N6-MTase_EcoPI_Mod-like"/>
</dbReference>
<dbReference type="EC" id="2.1.1.72" evidence="2"/>
<dbReference type="GO" id="GO:0008168">
    <property type="term" value="F:methyltransferase activity"/>
    <property type="evidence" value="ECO:0007669"/>
    <property type="project" value="UniProtKB-KW"/>
</dbReference>